<dbReference type="AlphaFoldDB" id="A0A915DV12"/>
<keyword evidence="1" id="KW-1185">Reference proteome</keyword>
<organism evidence="1 2">
    <name type="scientific">Ditylenchus dipsaci</name>
    <dbReference type="NCBI Taxonomy" id="166011"/>
    <lineage>
        <taxon>Eukaryota</taxon>
        <taxon>Metazoa</taxon>
        <taxon>Ecdysozoa</taxon>
        <taxon>Nematoda</taxon>
        <taxon>Chromadorea</taxon>
        <taxon>Rhabditida</taxon>
        <taxon>Tylenchina</taxon>
        <taxon>Tylenchomorpha</taxon>
        <taxon>Sphaerularioidea</taxon>
        <taxon>Anguinidae</taxon>
        <taxon>Anguininae</taxon>
        <taxon>Ditylenchus</taxon>
    </lineage>
</organism>
<evidence type="ECO:0000313" key="2">
    <source>
        <dbReference type="WBParaSite" id="jg23970"/>
    </source>
</evidence>
<evidence type="ECO:0000313" key="1">
    <source>
        <dbReference type="Proteomes" id="UP000887574"/>
    </source>
</evidence>
<proteinExistence type="predicted"/>
<dbReference type="WBParaSite" id="jg23970">
    <property type="protein sequence ID" value="jg23970"/>
    <property type="gene ID" value="jg23970"/>
</dbReference>
<name>A0A915DV12_9BILA</name>
<accession>A0A915DV12</accession>
<dbReference type="Proteomes" id="UP000887574">
    <property type="component" value="Unplaced"/>
</dbReference>
<protein>
    <submittedName>
        <fullName evidence="2">Uncharacterized protein</fullName>
    </submittedName>
</protein>
<reference evidence="2" key="1">
    <citation type="submission" date="2022-11" db="UniProtKB">
        <authorList>
            <consortium name="WormBaseParasite"/>
        </authorList>
    </citation>
    <scope>IDENTIFICATION</scope>
</reference>
<sequence length="68" mass="7570">MMQDAPSYKFLFATRQVSKGCLFQPDSISEKQFEKATSKVDFLAISSDGWKAQIIAMVTKYATRLGSA</sequence>